<dbReference type="AlphaFoldDB" id="A0A4U0QCI1"/>
<dbReference type="SUPFAM" id="SSF143631">
    <property type="entry name" value="ApbE-like"/>
    <property type="match status" value="1"/>
</dbReference>
<dbReference type="PANTHER" id="PTHR30040">
    <property type="entry name" value="THIAMINE BIOSYNTHESIS LIPOPROTEIN APBE"/>
    <property type="match status" value="1"/>
</dbReference>
<evidence type="ECO:0000313" key="13">
    <source>
        <dbReference type="Proteomes" id="UP000310016"/>
    </source>
</evidence>
<reference evidence="12 13" key="1">
    <citation type="submission" date="2019-04" db="EMBL/GenBank/DDBJ databases">
        <title>Chitiniphilus eburnea sp. nov., a novel chitinolytic bacterium isolated from aquaculture sludge.</title>
        <authorList>
            <person name="Sheng M."/>
        </authorList>
    </citation>
    <scope>NUCLEOTIDE SEQUENCE [LARGE SCALE GENOMIC DNA]</scope>
    <source>
        <strain evidence="12 13">HX-2-15</strain>
    </source>
</reference>
<dbReference type="PIRSF" id="PIRSF006268">
    <property type="entry name" value="ApbE"/>
    <property type="match status" value="1"/>
</dbReference>
<accession>A0A4U0QCI1</accession>
<evidence type="ECO:0000256" key="5">
    <source>
        <dbReference type="ARBA" id="ARBA00022723"/>
    </source>
</evidence>
<dbReference type="Gene3D" id="3.10.520.10">
    <property type="entry name" value="ApbE-like domains"/>
    <property type="match status" value="1"/>
</dbReference>
<evidence type="ECO:0000256" key="10">
    <source>
        <dbReference type="PIRNR" id="PIRNR006268"/>
    </source>
</evidence>
<dbReference type="Proteomes" id="UP000310016">
    <property type="component" value="Unassembled WGS sequence"/>
</dbReference>
<comment type="catalytic activity">
    <reaction evidence="9 10">
        <text>L-threonyl-[protein] + FAD = FMN-L-threonyl-[protein] + AMP + H(+)</text>
        <dbReference type="Rhea" id="RHEA:36847"/>
        <dbReference type="Rhea" id="RHEA-COMP:11060"/>
        <dbReference type="Rhea" id="RHEA-COMP:11061"/>
        <dbReference type="ChEBI" id="CHEBI:15378"/>
        <dbReference type="ChEBI" id="CHEBI:30013"/>
        <dbReference type="ChEBI" id="CHEBI:57692"/>
        <dbReference type="ChEBI" id="CHEBI:74257"/>
        <dbReference type="ChEBI" id="CHEBI:456215"/>
        <dbReference type="EC" id="2.7.1.180"/>
    </reaction>
</comment>
<keyword evidence="5 10" id="KW-0479">Metal-binding</keyword>
<evidence type="ECO:0000256" key="7">
    <source>
        <dbReference type="ARBA" id="ARBA00022842"/>
    </source>
</evidence>
<evidence type="ECO:0000256" key="2">
    <source>
        <dbReference type="ARBA" id="ARBA00016337"/>
    </source>
</evidence>
<comment type="caution">
    <text evidence="12">The sequence shown here is derived from an EMBL/GenBank/DDBJ whole genome shotgun (WGS) entry which is preliminary data.</text>
</comment>
<protein>
    <recommendedName>
        <fullName evidence="2 10">FAD:protein FMN transferase</fullName>
        <ecNumber evidence="1 10">2.7.1.180</ecNumber>
    </recommendedName>
    <alternativeName>
        <fullName evidence="8 10">Flavin transferase</fullName>
    </alternativeName>
</protein>
<evidence type="ECO:0000256" key="4">
    <source>
        <dbReference type="ARBA" id="ARBA00022679"/>
    </source>
</evidence>
<dbReference type="Pfam" id="PF02424">
    <property type="entry name" value="ApbE"/>
    <property type="match status" value="1"/>
</dbReference>
<feature type="binding site" evidence="11">
    <location>
        <position position="196"/>
    </location>
    <ligand>
        <name>Mg(2+)</name>
        <dbReference type="ChEBI" id="CHEBI:18420"/>
    </ligand>
</feature>
<dbReference type="InterPro" id="IPR003374">
    <property type="entry name" value="ApbE-like_sf"/>
</dbReference>
<dbReference type="EMBL" id="SUMF01000001">
    <property type="protein sequence ID" value="TJZ79151.1"/>
    <property type="molecule type" value="Genomic_DNA"/>
</dbReference>
<organism evidence="12 13">
    <name type="scientific">Chitiniphilus eburneus</name>
    <dbReference type="NCBI Taxonomy" id="2571148"/>
    <lineage>
        <taxon>Bacteria</taxon>
        <taxon>Pseudomonadati</taxon>
        <taxon>Pseudomonadota</taxon>
        <taxon>Betaproteobacteria</taxon>
        <taxon>Neisseriales</taxon>
        <taxon>Chitinibacteraceae</taxon>
        <taxon>Chitiniphilus</taxon>
    </lineage>
</organism>
<evidence type="ECO:0000256" key="3">
    <source>
        <dbReference type="ARBA" id="ARBA00022630"/>
    </source>
</evidence>
<dbReference type="GO" id="GO:0016740">
    <property type="term" value="F:transferase activity"/>
    <property type="evidence" value="ECO:0007669"/>
    <property type="project" value="UniProtKB-UniRule"/>
</dbReference>
<evidence type="ECO:0000256" key="1">
    <source>
        <dbReference type="ARBA" id="ARBA00011955"/>
    </source>
</evidence>
<evidence type="ECO:0000256" key="11">
    <source>
        <dbReference type="PIRSR" id="PIRSR006268-2"/>
    </source>
</evidence>
<evidence type="ECO:0000256" key="6">
    <source>
        <dbReference type="ARBA" id="ARBA00022827"/>
    </source>
</evidence>
<keyword evidence="4 10" id="KW-0808">Transferase</keyword>
<dbReference type="EC" id="2.7.1.180" evidence="1 10"/>
<evidence type="ECO:0000256" key="8">
    <source>
        <dbReference type="ARBA" id="ARBA00031306"/>
    </source>
</evidence>
<comment type="similarity">
    <text evidence="10">Belongs to the ApbE family.</text>
</comment>
<comment type="cofactor">
    <cofactor evidence="11">
        <name>Mg(2+)</name>
        <dbReference type="ChEBI" id="CHEBI:18420"/>
    </cofactor>
    <cofactor evidence="11">
        <name>Mn(2+)</name>
        <dbReference type="ChEBI" id="CHEBI:29035"/>
    </cofactor>
    <text evidence="11">Magnesium. Can also use manganese.</text>
</comment>
<gene>
    <name evidence="12" type="ORF">FAZ21_02375</name>
</gene>
<evidence type="ECO:0000256" key="9">
    <source>
        <dbReference type="ARBA" id="ARBA00048540"/>
    </source>
</evidence>
<keyword evidence="13" id="KW-1185">Reference proteome</keyword>
<dbReference type="InterPro" id="IPR024932">
    <property type="entry name" value="ApbE"/>
</dbReference>
<sequence length="369" mass="40036">MNNAWRSHCPALPSSPVSLSPRSLLTTSLRWFAPFLALSLAGCGQPPLYQQTGFVFGTKVDIAIWGLPEPLAARHAAAVLAELDRLHARLHPWQPSPLTQLNAALAKNEAGNADTELIGIIDEARDYARRSDQLFNPAIGGLIGLWGFHGDQYPARLPDPDQRAALVAAQPTLEDLTIVGGTVSSRNPAVQLDFGGFAKGWALDRSASYLRRHRVYNALINIGGNVLALGRKGEESWKVGLQHPRQPRAMAVIALRDGEAIGTSGDYQRYFEVGGKRYSHLLDPRTGEPARSLQSATVIAPPSREAGAISDTATKPIFIGGREHAIDYAARFGIGDVLLVANDGSVFVSASMQPRLQWLVNPPHLYRLR</sequence>
<keyword evidence="6 10" id="KW-0274">FAD</keyword>
<name>A0A4U0QCI1_9NEIS</name>
<dbReference type="OrthoDB" id="9778595at2"/>
<evidence type="ECO:0000313" key="12">
    <source>
        <dbReference type="EMBL" id="TJZ79151.1"/>
    </source>
</evidence>
<keyword evidence="7 10" id="KW-0460">Magnesium</keyword>
<keyword evidence="3 10" id="KW-0285">Flavoprotein</keyword>
<proteinExistence type="inferred from homology"/>
<dbReference type="PANTHER" id="PTHR30040:SF2">
    <property type="entry name" value="FAD:PROTEIN FMN TRANSFERASE"/>
    <property type="match status" value="1"/>
</dbReference>
<dbReference type="GO" id="GO:0046872">
    <property type="term" value="F:metal ion binding"/>
    <property type="evidence" value="ECO:0007669"/>
    <property type="project" value="UniProtKB-UniRule"/>
</dbReference>